<keyword evidence="1" id="KW-1133">Transmembrane helix</keyword>
<keyword evidence="3" id="KW-1185">Reference proteome</keyword>
<sequence length="76" mass="8285">MTRPTPEERHDWRTDRHGLDRQRRIAIAMIDLWVGVLIALLALASVWSATDRAYARPAACAGLSAAECGAAVAEGR</sequence>
<proteinExistence type="predicted"/>
<feature type="transmembrane region" description="Helical" evidence="1">
    <location>
        <begin position="25"/>
        <end position="47"/>
    </location>
</feature>
<dbReference type="RefSeq" id="WP_377758885.1">
    <property type="nucleotide sequence ID" value="NZ_JBHRXY010000001.1"/>
</dbReference>
<gene>
    <name evidence="2" type="ORF">ACFOM8_02195</name>
</gene>
<evidence type="ECO:0000256" key="1">
    <source>
        <dbReference type="SAM" id="Phobius"/>
    </source>
</evidence>
<keyword evidence="1" id="KW-0472">Membrane</keyword>
<accession>A0ABV7TZW4</accession>
<dbReference type="EMBL" id="JBHRXY010000001">
    <property type="protein sequence ID" value="MFC3628251.1"/>
    <property type="molecule type" value="Genomic_DNA"/>
</dbReference>
<name>A0ABV7TZW4_9RHOB</name>
<evidence type="ECO:0000313" key="2">
    <source>
        <dbReference type="EMBL" id="MFC3628251.1"/>
    </source>
</evidence>
<evidence type="ECO:0000313" key="3">
    <source>
        <dbReference type="Proteomes" id="UP001595539"/>
    </source>
</evidence>
<dbReference type="Proteomes" id="UP001595539">
    <property type="component" value="Unassembled WGS sequence"/>
</dbReference>
<comment type="caution">
    <text evidence="2">The sequence shown here is derived from an EMBL/GenBank/DDBJ whole genome shotgun (WGS) entry which is preliminary data.</text>
</comment>
<keyword evidence="1" id="KW-0812">Transmembrane</keyword>
<protein>
    <submittedName>
        <fullName evidence="2">Uncharacterized protein</fullName>
    </submittedName>
</protein>
<organism evidence="2 3">
    <name type="scientific">Paracoccus angustae</name>
    <dbReference type="NCBI Taxonomy" id="1671480"/>
    <lineage>
        <taxon>Bacteria</taxon>
        <taxon>Pseudomonadati</taxon>
        <taxon>Pseudomonadota</taxon>
        <taxon>Alphaproteobacteria</taxon>
        <taxon>Rhodobacterales</taxon>
        <taxon>Paracoccaceae</taxon>
        <taxon>Paracoccus</taxon>
    </lineage>
</organism>
<reference evidence="3" key="1">
    <citation type="journal article" date="2019" name="Int. J. Syst. Evol. Microbiol.">
        <title>The Global Catalogue of Microorganisms (GCM) 10K type strain sequencing project: providing services to taxonomists for standard genome sequencing and annotation.</title>
        <authorList>
            <consortium name="The Broad Institute Genomics Platform"/>
            <consortium name="The Broad Institute Genome Sequencing Center for Infectious Disease"/>
            <person name="Wu L."/>
            <person name="Ma J."/>
        </authorList>
    </citation>
    <scope>NUCLEOTIDE SEQUENCE [LARGE SCALE GENOMIC DNA]</scope>
    <source>
        <strain evidence="3">KCTC 42473</strain>
    </source>
</reference>